<protein>
    <submittedName>
        <fullName evidence="4">Acyl-CoA desaturase</fullName>
    </submittedName>
</protein>
<keyword evidence="1" id="KW-1133">Transmembrane helix</keyword>
<dbReference type="PANTHER" id="PTHR19353:SF19">
    <property type="entry name" value="DELTA(5) FATTY ACID DESATURASE C-RELATED"/>
    <property type="match status" value="1"/>
</dbReference>
<dbReference type="Proteomes" id="UP000244378">
    <property type="component" value="Unassembled WGS sequence"/>
</dbReference>
<feature type="transmembrane region" description="Helical" evidence="1">
    <location>
        <begin position="232"/>
        <end position="255"/>
    </location>
</feature>
<dbReference type="Proteomes" id="UP000469927">
    <property type="component" value="Unassembled WGS sequence"/>
</dbReference>
<keyword evidence="6" id="KW-1185">Reference proteome</keyword>
<dbReference type="Pfam" id="PF00487">
    <property type="entry name" value="FA_desaturase"/>
    <property type="match status" value="1"/>
</dbReference>
<feature type="transmembrane region" description="Helical" evidence="1">
    <location>
        <begin position="164"/>
        <end position="181"/>
    </location>
</feature>
<evidence type="ECO:0000313" key="4">
    <source>
        <dbReference type="EMBL" id="PUX12328.1"/>
    </source>
</evidence>
<feature type="transmembrane region" description="Helical" evidence="1">
    <location>
        <begin position="65"/>
        <end position="87"/>
    </location>
</feature>
<dbReference type="InterPro" id="IPR012171">
    <property type="entry name" value="Fatty_acid_desaturase"/>
</dbReference>
<name>A0A2T7AQS5_9ENTR</name>
<dbReference type="PANTHER" id="PTHR19353">
    <property type="entry name" value="FATTY ACID DESATURASE 2"/>
    <property type="match status" value="1"/>
</dbReference>
<keyword evidence="1" id="KW-0812">Transmembrane</keyword>
<evidence type="ECO:0000313" key="3">
    <source>
        <dbReference type="EMBL" id="KAB0880233.1"/>
    </source>
</evidence>
<evidence type="ECO:0000259" key="2">
    <source>
        <dbReference type="Pfam" id="PF00487"/>
    </source>
</evidence>
<evidence type="ECO:0000256" key="1">
    <source>
        <dbReference type="SAM" id="Phobius"/>
    </source>
</evidence>
<dbReference type="RefSeq" id="WP_075193564.1">
    <property type="nucleotide sequence ID" value="NZ_JADKNN010000051.1"/>
</dbReference>
<dbReference type="InterPro" id="IPR005804">
    <property type="entry name" value="FA_desaturase_dom"/>
</dbReference>
<reference evidence="3 6" key="2">
    <citation type="submission" date="2019-08" db="EMBL/GenBank/DDBJ databases">
        <title>Prevalence, distribution, and phylogeny of type two toxin-antitoxin genes possessed by Cronobacter species where C. sakazakii homologs follow sequence type lineages.</title>
        <authorList>
            <person name="Finkelstein S."/>
            <person name="Negrete F."/>
            <person name="Jang H."/>
            <person name="Gopinath G.R."/>
            <person name="Tall B.D."/>
        </authorList>
    </citation>
    <scope>NUCLEOTIDE SEQUENCE [LARGE SCALE GENOMIC DNA]</scope>
    <source>
        <strain evidence="3 6">MOD1_GK1257</strain>
    </source>
</reference>
<comment type="caution">
    <text evidence="4">The sequence shown here is derived from an EMBL/GenBank/DDBJ whole genome shotgun (WGS) entry which is preliminary data.</text>
</comment>
<keyword evidence="1" id="KW-0472">Membrane</keyword>
<dbReference type="GO" id="GO:0016717">
    <property type="term" value="F:oxidoreductase activity, acting on paired donors, with oxidation of a pair of donors resulting in the reduction of molecular oxygen to two molecules of water"/>
    <property type="evidence" value="ECO:0007669"/>
    <property type="project" value="TreeGrafter"/>
</dbReference>
<gene>
    <name evidence="4" type="ORF">AUN14_14755</name>
    <name evidence="3" type="ORF">FZI19_10130</name>
</gene>
<evidence type="ECO:0000313" key="5">
    <source>
        <dbReference type="Proteomes" id="UP000244378"/>
    </source>
</evidence>
<reference evidence="4 5" key="1">
    <citation type="submission" date="2016-12" db="EMBL/GenBank/DDBJ databases">
        <title>Analysis of the Molecular Diversity Among Cronobacter Species Isolated from Filth Flies Using a Pan Genomic DNA Microarray.</title>
        <authorList>
            <person name="Pava-Ripoll M."/>
            <person name="Tall B."/>
            <person name="Farber J."/>
            <person name="Fanning S."/>
            <person name="Lehner A."/>
            <person name="Stephan R."/>
            <person name="Pagotto F."/>
            <person name="Iverson C."/>
            <person name="Ziobro G."/>
            <person name="Miller A."/>
            <person name="Pearson R."/>
            <person name="Yan Q."/>
            <person name="Kim M."/>
            <person name="Jeong S."/>
            <person name="Park J."/>
            <person name="Jun S."/>
            <person name="Choi H."/>
            <person name="Chung T."/>
            <person name="Yoo Y."/>
            <person name="Park E."/>
            <person name="Hwang S."/>
            <person name="Lee B."/>
            <person name="Sathyamoorthy V."/>
            <person name="Carter L."/>
            <person name="Mammel M."/>
            <person name="Jackson S."/>
            <person name="Kothary M."/>
            <person name="Patel I."/>
            <person name="Grim C."/>
            <person name="Gopinath G."/>
            <person name="Gangiredla J."/>
            <person name="Chase H."/>
        </authorList>
    </citation>
    <scope>NUCLEOTIDE SEQUENCE [LARGE SCALE GENOMIC DNA]</scope>
    <source>
        <strain evidence="4 5">MOD1-Md1s</strain>
    </source>
</reference>
<accession>A0A2T7AQS5</accession>
<sequence length="366" mass="41872">MSHNSPPRAEGRDRALHKAFRTACQRYLAARRDHRFADRGMWLKLAFLTLGCALCYLLCLSRSDLSGYALCYFGFIFFAMMLVVNVLHDASHNAFCRTAAANAWLGRVISLPLGLDADSWQVRHVQFHHPYTNIQGYDPDIDENGVLCQTPFQRWKPVMRFQHLYWPLVAALTFPWYAWWMDWRDRLGNTPFTCHLPRQGAGGAGLFLLLKGAHFLLALGVPALCMAGQIPFITLLCVYLASQMLVSALFVSLLIGTHWAKGHFYPAPEKNAVSQSPYHHAFATTFDWGAKPRLLGYWLGGLNLHLTHHLFPDWSHRHFSALSAIIGDVAREHGLTYQILSVRDLLRLQRRHLKRMGVKPEKNRRR</sequence>
<proteinExistence type="predicted"/>
<dbReference type="GO" id="GO:0016020">
    <property type="term" value="C:membrane"/>
    <property type="evidence" value="ECO:0007669"/>
    <property type="project" value="TreeGrafter"/>
</dbReference>
<dbReference type="AlphaFoldDB" id="A0A2T7AQS5"/>
<feature type="transmembrane region" description="Helical" evidence="1">
    <location>
        <begin position="41"/>
        <end position="59"/>
    </location>
</feature>
<dbReference type="GO" id="GO:0008610">
    <property type="term" value="P:lipid biosynthetic process"/>
    <property type="evidence" value="ECO:0007669"/>
    <property type="project" value="UniProtKB-ARBA"/>
</dbReference>
<dbReference type="OrthoDB" id="104711at2"/>
<evidence type="ECO:0000313" key="6">
    <source>
        <dbReference type="Proteomes" id="UP000469927"/>
    </source>
</evidence>
<dbReference type="EMBL" id="MSAE01000029">
    <property type="protein sequence ID" value="PUX12328.1"/>
    <property type="molecule type" value="Genomic_DNA"/>
</dbReference>
<feature type="domain" description="Fatty acid desaturase" evidence="2">
    <location>
        <begin position="71"/>
        <end position="338"/>
    </location>
</feature>
<organism evidence="4 5">
    <name type="scientific">Cronobacter muytjensii</name>
    <dbReference type="NCBI Taxonomy" id="413501"/>
    <lineage>
        <taxon>Bacteria</taxon>
        <taxon>Pseudomonadati</taxon>
        <taxon>Pseudomonadota</taxon>
        <taxon>Gammaproteobacteria</taxon>
        <taxon>Enterobacterales</taxon>
        <taxon>Enterobacteriaceae</taxon>
        <taxon>Cronobacter</taxon>
    </lineage>
</organism>
<dbReference type="EMBL" id="WAGD01000028">
    <property type="protein sequence ID" value="KAB0880233.1"/>
    <property type="molecule type" value="Genomic_DNA"/>
</dbReference>
<dbReference type="CDD" id="cd03506">
    <property type="entry name" value="Delta6-FADS-like"/>
    <property type="match status" value="1"/>
</dbReference>
<feature type="transmembrane region" description="Helical" evidence="1">
    <location>
        <begin position="201"/>
        <end position="225"/>
    </location>
</feature>